<evidence type="ECO:0000256" key="1">
    <source>
        <dbReference type="SAM" id="SignalP"/>
    </source>
</evidence>
<comment type="caution">
    <text evidence="3">The sequence shown here is derived from an EMBL/GenBank/DDBJ whole genome shotgun (WGS) entry which is preliminary data.</text>
</comment>
<name>A0ABV4U586_9BACT</name>
<dbReference type="Proteomes" id="UP001575105">
    <property type="component" value="Unassembled WGS sequence"/>
</dbReference>
<reference evidence="3 4" key="1">
    <citation type="submission" date="2024-08" db="EMBL/GenBank/DDBJ databases">
        <title>Whole-genome sequencing of halo(alkali)philic microorganisms from hypersaline lakes.</title>
        <authorList>
            <person name="Sorokin D.Y."/>
            <person name="Merkel A.Y."/>
            <person name="Messina E."/>
            <person name="Yakimov M."/>
        </authorList>
    </citation>
    <scope>NUCLEOTIDE SEQUENCE [LARGE SCALE GENOMIC DNA]</scope>
    <source>
        <strain evidence="3 4">AB-hyl4</strain>
    </source>
</reference>
<evidence type="ECO:0000313" key="4">
    <source>
        <dbReference type="Proteomes" id="UP001575105"/>
    </source>
</evidence>
<dbReference type="Pfam" id="PF07589">
    <property type="entry name" value="PEP-CTERM"/>
    <property type="match status" value="1"/>
</dbReference>
<dbReference type="Gene3D" id="2.60.120.260">
    <property type="entry name" value="Galactose-binding domain-like"/>
    <property type="match status" value="1"/>
</dbReference>
<dbReference type="EMBL" id="JBGUBD010000004">
    <property type="protein sequence ID" value="MFA9478083.1"/>
    <property type="molecule type" value="Genomic_DNA"/>
</dbReference>
<proteinExistence type="predicted"/>
<sequence>MNRHAALIAAVIAGSTSSAFGTVTWDFEDGTVQGWTSIVGSTTGSTATTPFVSSPSFDGSSDYALHHAPMGVSDLALTYQFDFSAEARPTLPTEGEFLRFDVYTPPAGGTSNNWWQDGSVRIWTTAASSPNNNNIHIIKGAFFDAIVGSTADANTTPQTIIFSIADAPTLAGQEITRIRFIGNKGEGPSNQQMFLDNITMVPEPGSMGLILAGSLLLVARRRRSLIGKA</sequence>
<gene>
    <name evidence="3" type="ORF">ACERK3_07205</name>
</gene>
<dbReference type="InterPro" id="IPR013424">
    <property type="entry name" value="Ice-binding_C"/>
</dbReference>
<accession>A0ABV4U586</accession>
<protein>
    <submittedName>
        <fullName evidence="3">PEP-CTERM sorting domain-containing protein</fullName>
    </submittedName>
</protein>
<evidence type="ECO:0000313" key="3">
    <source>
        <dbReference type="EMBL" id="MFA9478083.1"/>
    </source>
</evidence>
<feature type="signal peptide" evidence="1">
    <location>
        <begin position="1"/>
        <end position="21"/>
    </location>
</feature>
<organism evidence="3 4">
    <name type="scientific">Natronomicrosphaera hydrolytica</name>
    <dbReference type="NCBI Taxonomy" id="3242702"/>
    <lineage>
        <taxon>Bacteria</taxon>
        <taxon>Pseudomonadati</taxon>
        <taxon>Planctomycetota</taxon>
        <taxon>Phycisphaerae</taxon>
        <taxon>Phycisphaerales</taxon>
        <taxon>Phycisphaeraceae</taxon>
        <taxon>Natronomicrosphaera</taxon>
    </lineage>
</organism>
<dbReference type="NCBIfam" id="TIGR02595">
    <property type="entry name" value="PEP_CTERM"/>
    <property type="match status" value="1"/>
</dbReference>
<dbReference type="RefSeq" id="WP_425345010.1">
    <property type="nucleotide sequence ID" value="NZ_JBGUBD010000004.1"/>
</dbReference>
<keyword evidence="4" id="KW-1185">Reference proteome</keyword>
<evidence type="ECO:0000259" key="2">
    <source>
        <dbReference type="Pfam" id="PF07589"/>
    </source>
</evidence>
<feature type="domain" description="Ice-binding protein C-terminal" evidence="2">
    <location>
        <begin position="201"/>
        <end position="223"/>
    </location>
</feature>
<feature type="chain" id="PRO_5047183819" evidence="1">
    <location>
        <begin position="22"/>
        <end position="229"/>
    </location>
</feature>
<keyword evidence="1" id="KW-0732">Signal</keyword>